<keyword evidence="3" id="KW-0378">Hydrolase</keyword>
<dbReference type="STRING" id="1693.BMIN_1253"/>
<dbReference type="Pfam" id="PF02374">
    <property type="entry name" value="ArsA_ATPase"/>
    <property type="match status" value="2"/>
</dbReference>
<dbReference type="InterPro" id="IPR027417">
    <property type="entry name" value="P-loop_NTPase"/>
</dbReference>
<sequence length="596" mass="64155">MNQPTFLDHLPKFAFFTGKGGVGKTSAACATALTLADRGETVLLVSTDPASNIGQVFGQPIGNRITPLSAAPGVDALEIDPEAAAAAYRESIISPVRGLLPEREIQAMTEQLSGSCTTEIASFNEFADLIADSDRTGGYDHVLFDTAPTGHTIRLLELPGDWSQFIDEGKGDTSCLGPMAGLESRRTVYRATVNALSDPARTVLVLVLVARAQHSAIHEAERTSRELTALGMGNQHLLINALMPDLDDDPLAAAIRDQEHRELAALPSRLAHLPRTTTTLHARNVVGADQLREFFATTPTHPVHSAYPAHEPPRDYPPLADLVDQLAAQTHGLFMTLGKGGVGKTTVATAIAVALAERGSDVLLTTTDPAGNLTETLNGTVANLTIAKIDPDQALREYQDEVLATKGTRLDATGRAQLMEDLQSPCTQEVAVFRKFSEAIREAHDRIVVIDTAPSGHTLLLLDATGSYHREMLHQMGDNLTATPLTRLQDPDYAKMIIVTLPETTPVLEAEQLQRDLERASITPWAWVVNRSVAAAHPTSEFLHTVADGELPQIKHVQHLTERMAVVPLLPTPPIGQDILHSLSQSAPLARSASTR</sequence>
<name>A0A087BSJ0_9BIFI</name>
<dbReference type="RefSeq" id="WP_022861528.1">
    <property type="nucleotide sequence ID" value="NZ_JGZD01000004.1"/>
</dbReference>
<dbReference type="GO" id="GO:0005524">
    <property type="term" value="F:ATP binding"/>
    <property type="evidence" value="ECO:0007669"/>
    <property type="project" value="InterPro"/>
</dbReference>
<evidence type="ECO:0000256" key="1">
    <source>
        <dbReference type="ARBA" id="ARBA00011040"/>
    </source>
</evidence>
<feature type="domain" description="ArsA/GET3 Anion-transporting ATPase-like" evidence="2">
    <location>
        <begin position="334"/>
        <end position="472"/>
    </location>
</feature>
<protein>
    <submittedName>
        <fullName evidence="3">Putative arsenite ATPase catalytic subunit (ArsA)</fullName>
        <ecNumber evidence="3">3.6.3.16</ecNumber>
    </submittedName>
</protein>
<dbReference type="SUPFAM" id="SSF52540">
    <property type="entry name" value="P-loop containing nucleoside triphosphate hydrolases"/>
    <property type="match status" value="2"/>
</dbReference>
<dbReference type="CDD" id="cd02035">
    <property type="entry name" value="ArsA"/>
    <property type="match status" value="2"/>
</dbReference>
<dbReference type="PANTHER" id="PTHR10803:SF3">
    <property type="entry name" value="ATPASE GET3"/>
    <property type="match status" value="1"/>
</dbReference>
<evidence type="ECO:0000259" key="2">
    <source>
        <dbReference type="Pfam" id="PF02374"/>
    </source>
</evidence>
<gene>
    <name evidence="3" type="ORF">BMIN_1253</name>
</gene>
<dbReference type="EMBL" id="JGZD01000004">
    <property type="protein sequence ID" value="KFI73990.1"/>
    <property type="molecule type" value="Genomic_DNA"/>
</dbReference>
<dbReference type="Proteomes" id="UP000029014">
    <property type="component" value="Unassembled WGS sequence"/>
</dbReference>
<dbReference type="AlphaFoldDB" id="A0A087BSJ0"/>
<comment type="similarity">
    <text evidence="1">Belongs to the arsA ATPase family.</text>
</comment>
<dbReference type="InterPro" id="IPR025723">
    <property type="entry name" value="ArsA/GET3_ATPase-like"/>
</dbReference>
<evidence type="ECO:0000313" key="3">
    <source>
        <dbReference type="EMBL" id="KFI73990.1"/>
    </source>
</evidence>
<organism evidence="3 4">
    <name type="scientific">Bifidobacterium minimum</name>
    <dbReference type="NCBI Taxonomy" id="1693"/>
    <lineage>
        <taxon>Bacteria</taxon>
        <taxon>Bacillati</taxon>
        <taxon>Actinomycetota</taxon>
        <taxon>Actinomycetes</taxon>
        <taxon>Bifidobacteriales</taxon>
        <taxon>Bifidobacteriaceae</taxon>
        <taxon>Bifidobacterium</taxon>
    </lineage>
</organism>
<dbReference type="InterPro" id="IPR027541">
    <property type="entry name" value="Ars_ATPase"/>
</dbReference>
<dbReference type="PIRSF" id="PIRSF001327">
    <property type="entry name" value="Arsenical_pump-driving_ATPase"/>
    <property type="match status" value="1"/>
</dbReference>
<dbReference type="NCBIfam" id="TIGR00345">
    <property type="entry name" value="GET3_arsA_TRC40"/>
    <property type="match status" value="1"/>
</dbReference>
<dbReference type="PANTHER" id="PTHR10803">
    <property type="entry name" value="ARSENICAL PUMP-DRIVING ATPASE ARSENITE-TRANSLOCATING ATPASE"/>
    <property type="match status" value="1"/>
</dbReference>
<dbReference type="GO" id="GO:0016887">
    <property type="term" value="F:ATP hydrolysis activity"/>
    <property type="evidence" value="ECO:0007669"/>
    <property type="project" value="InterPro"/>
</dbReference>
<evidence type="ECO:0000313" key="4">
    <source>
        <dbReference type="Proteomes" id="UP000029014"/>
    </source>
</evidence>
<dbReference type="InterPro" id="IPR016300">
    <property type="entry name" value="ATPase_ArsA/GET3"/>
</dbReference>
<dbReference type="eggNOG" id="COG0003">
    <property type="taxonomic scope" value="Bacteria"/>
</dbReference>
<reference evidence="3 4" key="1">
    <citation type="submission" date="2014-03" db="EMBL/GenBank/DDBJ databases">
        <title>Genomics of Bifidobacteria.</title>
        <authorList>
            <person name="Ventura M."/>
            <person name="Milani C."/>
            <person name="Lugli G.A."/>
        </authorList>
    </citation>
    <scope>NUCLEOTIDE SEQUENCE [LARGE SCALE GENOMIC DNA]</scope>
    <source>
        <strain evidence="3 4">LMG 11592</strain>
    </source>
</reference>
<accession>A0A087BSJ0</accession>
<comment type="caution">
    <text evidence="3">The sequence shown here is derived from an EMBL/GenBank/DDBJ whole genome shotgun (WGS) entry which is preliminary data.</text>
</comment>
<dbReference type="GO" id="GO:0015446">
    <property type="term" value="F:ATPase-coupled arsenite transmembrane transporter activity"/>
    <property type="evidence" value="ECO:0007669"/>
    <property type="project" value="InterPro"/>
</dbReference>
<proteinExistence type="inferred from homology"/>
<dbReference type="EC" id="3.6.3.16" evidence="3"/>
<dbReference type="Gene3D" id="3.40.50.300">
    <property type="entry name" value="P-loop containing nucleotide triphosphate hydrolases"/>
    <property type="match status" value="2"/>
</dbReference>
<dbReference type="NCBIfam" id="TIGR04291">
    <property type="entry name" value="arsen_driv_ArsA"/>
    <property type="match status" value="1"/>
</dbReference>
<feature type="domain" description="ArsA/GET3 Anion-transporting ATPase-like" evidence="2">
    <location>
        <begin position="12"/>
        <end position="294"/>
    </location>
</feature>
<keyword evidence="4" id="KW-1185">Reference proteome</keyword>